<dbReference type="AlphaFoldDB" id="A0A430UVQ1"/>
<feature type="non-terminal residue" evidence="1">
    <location>
        <position position="150"/>
    </location>
</feature>
<proteinExistence type="predicted"/>
<sequence>MRWVWALFLFSLALAQGPTYEDWTKYLLSAPDYRLEQVLKGKWPYLEVLRKDRFRDYQKGRCDPQKDSQGCQGRLPWASAQAHEFYLPLSSLEATREVARDLRKAWQRFEERYYWRVITELNNPAFWFAYCLAGVKGPELNPPLPEFKLM</sequence>
<reference evidence="1 2" key="1">
    <citation type="journal article" date="2019" name="Extremophiles">
        <title>Biogeography of thermophiles and predominance of Thermus scotoductus in domestic water heaters.</title>
        <authorList>
            <person name="Wilpiszeski R.L."/>
            <person name="Zhang Z."/>
            <person name="House C.H."/>
        </authorList>
    </citation>
    <scope>NUCLEOTIDE SEQUENCE [LARGE SCALE GENOMIC DNA]</scope>
    <source>
        <strain evidence="1 2">14_S14</strain>
    </source>
</reference>
<evidence type="ECO:0000313" key="1">
    <source>
        <dbReference type="EMBL" id="RTI13176.1"/>
    </source>
</evidence>
<dbReference type="EMBL" id="PEMJ01000312">
    <property type="protein sequence ID" value="RTI13176.1"/>
    <property type="molecule type" value="Genomic_DNA"/>
</dbReference>
<evidence type="ECO:0000313" key="2">
    <source>
        <dbReference type="Proteomes" id="UP000287155"/>
    </source>
</evidence>
<dbReference type="Proteomes" id="UP000287155">
    <property type="component" value="Unassembled WGS sequence"/>
</dbReference>
<gene>
    <name evidence="1" type="ORF">CSW27_08945</name>
</gene>
<protein>
    <submittedName>
        <fullName evidence="1">Uncharacterized protein</fullName>
    </submittedName>
</protein>
<comment type="caution">
    <text evidence="1">The sequence shown here is derived from an EMBL/GenBank/DDBJ whole genome shotgun (WGS) entry which is preliminary data.</text>
</comment>
<organism evidence="1 2">
    <name type="scientific">Thermus scotoductus</name>
    <dbReference type="NCBI Taxonomy" id="37636"/>
    <lineage>
        <taxon>Bacteria</taxon>
        <taxon>Thermotogati</taxon>
        <taxon>Deinococcota</taxon>
        <taxon>Deinococci</taxon>
        <taxon>Thermales</taxon>
        <taxon>Thermaceae</taxon>
        <taxon>Thermus</taxon>
    </lineage>
</organism>
<name>A0A430UVQ1_THESC</name>
<accession>A0A430UVQ1</accession>